<protein>
    <submittedName>
        <fullName evidence="2">TMEM131</fullName>
    </submittedName>
</protein>
<dbReference type="PANTHER" id="PTHR22050:SF0">
    <property type="entry name" value="TRANSMEMBRANE PROTEIN 131 HOMOLOG"/>
    <property type="match status" value="1"/>
</dbReference>
<dbReference type="GO" id="GO:0016020">
    <property type="term" value="C:membrane"/>
    <property type="evidence" value="ECO:0007669"/>
    <property type="project" value="TreeGrafter"/>
</dbReference>
<dbReference type="PANTHER" id="PTHR22050">
    <property type="entry name" value="RW1 PROTEIN HOMOLOG"/>
    <property type="match status" value="1"/>
</dbReference>
<dbReference type="Proteomes" id="UP000593567">
    <property type="component" value="Unassembled WGS sequence"/>
</dbReference>
<dbReference type="AlphaFoldDB" id="A0A7J7KCC9"/>
<evidence type="ECO:0000313" key="3">
    <source>
        <dbReference type="Proteomes" id="UP000593567"/>
    </source>
</evidence>
<organism evidence="2 3">
    <name type="scientific">Bugula neritina</name>
    <name type="common">Brown bryozoan</name>
    <name type="synonym">Sertularia neritina</name>
    <dbReference type="NCBI Taxonomy" id="10212"/>
    <lineage>
        <taxon>Eukaryota</taxon>
        <taxon>Metazoa</taxon>
        <taxon>Spiralia</taxon>
        <taxon>Lophotrochozoa</taxon>
        <taxon>Bryozoa</taxon>
        <taxon>Gymnolaemata</taxon>
        <taxon>Cheilostomatida</taxon>
        <taxon>Flustrina</taxon>
        <taxon>Buguloidea</taxon>
        <taxon>Bugulidae</taxon>
        <taxon>Bugula</taxon>
    </lineage>
</organism>
<gene>
    <name evidence="2" type="ORF">EB796_005385</name>
</gene>
<sequence length="155" mass="17720">MAISQGLGLHFLMMTWKRPIASIFCTFILHTLTRYSDCAQNNGEVFIQTDNELRFMIDGIPLPISTADSIRFSDDSGNYKQDNRLLIQFDPPILDFGVQPVGVPSLKHVTVVNTHETDNIQLLSISGKTRHFHCSFFRDKTEFYPPVRKCLKLKT</sequence>
<dbReference type="InterPro" id="IPR039877">
    <property type="entry name" value="TMEM131-like"/>
</dbReference>
<accession>A0A7J7KCC9</accession>
<dbReference type="InterPro" id="IPR022113">
    <property type="entry name" value="TMEM131L_N"/>
</dbReference>
<dbReference type="Pfam" id="PF12371">
    <property type="entry name" value="TMEM131_like_N"/>
    <property type="match status" value="1"/>
</dbReference>
<keyword evidence="3" id="KW-1185">Reference proteome</keyword>
<evidence type="ECO:0000259" key="1">
    <source>
        <dbReference type="Pfam" id="PF12371"/>
    </source>
</evidence>
<feature type="domain" description="Transmembrane protein 131-like N-terminal" evidence="1">
    <location>
        <begin position="88"/>
        <end position="139"/>
    </location>
</feature>
<reference evidence="2" key="1">
    <citation type="submission" date="2020-06" db="EMBL/GenBank/DDBJ databases">
        <title>Draft genome of Bugula neritina, a colonial animal packing powerful symbionts and potential medicines.</title>
        <authorList>
            <person name="Rayko M."/>
        </authorList>
    </citation>
    <scope>NUCLEOTIDE SEQUENCE [LARGE SCALE GENOMIC DNA]</scope>
    <source>
        <strain evidence="2">Kwan_BN1</strain>
    </source>
</reference>
<name>A0A7J7KCC9_BUGNE</name>
<dbReference type="EMBL" id="VXIV02000749">
    <property type="protein sequence ID" value="KAF6036310.1"/>
    <property type="molecule type" value="Genomic_DNA"/>
</dbReference>
<dbReference type="OrthoDB" id="168404at2759"/>
<comment type="caution">
    <text evidence="2">The sequence shown here is derived from an EMBL/GenBank/DDBJ whole genome shotgun (WGS) entry which is preliminary data.</text>
</comment>
<evidence type="ECO:0000313" key="2">
    <source>
        <dbReference type="EMBL" id="KAF6036310.1"/>
    </source>
</evidence>
<proteinExistence type="predicted"/>